<protein>
    <submittedName>
        <fullName evidence="1">Uncharacterized protein</fullName>
    </submittedName>
</protein>
<evidence type="ECO:0000313" key="1">
    <source>
        <dbReference type="EMBL" id="JAH98031.1"/>
    </source>
</evidence>
<reference evidence="1" key="1">
    <citation type="submission" date="2014-11" db="EMBL/GenBank/DDBJ databases">
        <authorList>
            <person name="Amaro Gonzalez C."/>
        </authorList>
    </citation>
    <scope>NUCLEOTIDE SEQUENCE</scope>
</reference>
<reference evidence="1" key="2">
    <citation type="journal article" date="2015" name="Fish Shellfish Immunol.">
        <title>Early steps in the European eel (Anguilla anguilla)-Vibrio vulnificus interaction in the gills: Role of the RtxA13 toxin.</title>
        <authorList>
            <person name="Callol A."/>
            <person name="Pajuelo D."/>
            <person name="Ebbesson L."/>
            <person name="Teles M."/>
            <person name="MacKenzie S."/>
            <person name="Amaro C."/>
        </authorList>
    </citation>
    <scope>NUCLEOTIDE SEQUENCE</scope>
</reference>
<dbReference type="EMBL" id="GBXM01010546">
    <property type="protein sequence ID" value="JAH98031.1"/>
    <property type="molecule type" value="Transcribed_RNA"/>
</dbReference>
<accession>A0A0E9X6E5</accession>
<organism evidence="1">
    <name type="scientific">Anguilla anguilla</name>
    <name type="common">European freshwater eel</name>
    <name type="synonym">Muraena anguilla</name>
    <dbReference type="NCBI Taxonomy" id="7936"/>
    <lineage>
        <taxon>Eukaryota</taxon>
        <taxon>Metazoa</taxon>
        <taxon>Chordata</taxon>
        <taxon>Craniata</taxon>
        <taxon>Vertebrata</taxon>
        <taxon>Euteleostomi</taxon>
        <taxon>Actinopterygii</taxon>
        <taxon>Neopterygii</taxon>
        <taxon>Teleostei</taxon>
        <taxon>Anguilliformes</taxon>
        <taxon>Anguillidae</taxon>
        <taxon>Anguilla</taxon>
    </lineage>
</organism>
<sequence>MSTEVKARRWHDDYHEYQTEIRTDCYSTCLCSEIRHTRHFGIETVSSKPHLNFNYWNAMTLLERFSIPTLKKRISL</sequence>
<dbReference type="AlphaFoldDB" id="A0A0E9X6E5"/>
<name>A0A0E9X6E5_ANGAN</name>
<proteinExistence type="predicted"/>